<protein>
    <submittedName>
        <fullName evidence="2">Uncharacterized protein</fullName>
    </submittedName>
</protein>
<dbReference type="Proteomes" id="UP000269945">
    <property type="component" value="Unassembled WGS sequence"/>
</dbReference>
<reference evidence="2 3" key="1">
    <citation type="submission" date="2018-10" db="EMBL/GenBank/DDBJ databases">
        <authorList>
            <person name="Ekblom R."/>
            <person name="Jareborg N."/>
        </authorList>
    </citation>
    <scope>NUCLEOTIDE SEQUENCE [LARGE SCALE GENOMIC DNA]</scope>
    <source>
        <tissue evidence="2">Muscle</tissue>
    </source>
</reference>
<feature type="region of interest" description="Disordered" evidence="1">
    <location>
        <begin position="104"/>
        <end position="156"/>
    </location>
</feature>
<sequence length="208" mass="23227">MRNNEAPRTRTQGRGGARKLPQHPTLQCCCDRSLCSVHQRVSTLASPVSTGLGEPEVRLSVLLYFESHSPYFVIKVRKAVHGSLPPGAKEQQSQRFWRPRGPEMAQAGFQSPARNTPWPNSVLLSPQHQAPRPPKPREGFQAREGAPSSGAGVKSEVRQVREYPGGSIFDLVQDLDVLVAVEDRWVVKELGIIFIPWSDHLKKNQRPK</sequence>
<feature type="region of interest" description="Disordered" evidence="1">
    <location>
        <begin position="1"/>
        <end position="22"/>
    </location>
</feature>
<dbReference type="EMBL" id="CYRY02000176">
    <property type="protein sequence ID" value="VCW48784.1"/>
    <property type="molecule type" value="Genomic_DNA"/>
</dbReference>
<feature type="compositionally biased region" description="Polar residues" evidence="1">
    <location>
        <begin position="108"/>
        <end position="128"/>
    </location>
</feature>
<evidence type="ECO:0000256" key="1">
    <source>
        <dbReference type="SAM" id="MobiDB-lite"/>
    </source>
</evidence>
<evidence type="ECO:0000313" key="3">
    <source>
        <dbReference type="Proteomes" id="UP000269945"/>
    </source>
</evidence>
<evidence type="ECO:0000313" key="2">
    <source>
        <dbReference type="EMBL" id="VCW48784.1"/>
    </source>
</evidence>
<gene>
    <name evidence="2" type="ORF">BN2614_LOCUS2</name>
</gene>
<organism evidence="2 3">
    <name type="scientific">Gulo gulo</name>
    <name type="common">Wolverine</name>
    <name type="synonym">Gluton</name>
    <dbReference type="NCBI Taxonomy" id="48420"/>
    <lineage>
        <taxon>Eukaryota</taxon>
        <taxon>Metazoa</taxon>
        <taxon>Chordata</taxon>
        <taxon>Craniata</taxon>
        <taxon>Vertebrata</taxon>
        <taxon>Euteleostomi</taxon>
        <taxon>Mammalia</taxon>
        <taxon>Eutheria</taxon>
        <taxon>Laurasiatheria</taxon>
        <taxon>Carnivora</taxon>
        <taxon>Caniformia</taxon>
        <taxon>Musteloidea</taxon>
        <taxon>Mustelidae</taxon>
        <taxon>Guloninae</taxon>
        <taxon>Gulo</taxon>
    </lineage>
</organism>
<accession>A0A9X9LC04</accession>
<proteinExistence type="predicted"/>
<dbReference type="AlphaFoldDB" id="A0A9X9LC04"/>
<keyword evidence="3" id="KW-1185">Reference proteome</keyword>
<comment type="caution">
    <text evidence="2">The sequence shown here is derived from an EMBL/GenBank/DDBJ whole genome shotgun (WGS) entry which is preliminary data.</text>
</comment>
<name>A0A9X9LC04_GULGU</name>